<feature type="compositionally biased region" description="Basic and acidic residues" evidence="1">
    <location>
        <begin position="1"/>
        <end position="19"/>
    </location>
</feature>
<dbReference type="AlphaFoldDB" id="A0AAW0NYC6"/>
<reference evidence="3" key="1">
    <citation type="submission" date="2024-04" db="EMBL/GenBank/DDBJ databases">
        <title>Salinicola lusitanus LLJ914,a marine bacterium isolated from the Okinawa Trough.</title>
        <authorList>
            <person name="Li J."/>
        </authorList>
    </citation>
    <scope>NUCLEOTIDE SEQUENCE [LARGE SCALE GENOMIC DNA]</scope>
</reference>
<evidence type="ECO:0000313" key="3">
    <source>
        <dbReference type="Proteomes" id="UP001460270"/>
    </source>
</evidence>
<accession>A0AAW0NYC6</accession>
<sequence length="170" mass="18238">MDCKTQGKYSRSGDPDRTISDGMVEVAAAARIRMELDGAAEAKAGAGGEPRLRREQRRGRTGRTVHPEVAAVNGVDCWRNGGPSRPCLPGGRPEEETRAAEERSHGTREAPRAEPGSGRQAGKQTARQGALCAEQLPSRRRTERGLDVNLVGVGIGIFVAADERHACRTE</sequence>
<dbReference type="EMBL" id="JBBPFD010000010">
    <property type="protein sequence ID" value="KAK7909615.1"/>
    <property type="molecule type" value="Genomic_DNA"/>
</dbReference>
<comment type="caution">
    <text evidence="2">The sequence shown here is derived from an EMBL/GenBank/DDBJ whole genome shotgun (WGS) entry which is preliminary data.</text>
</comment>
<gene>
    <name evidence="2" type="ORF">WMY93_014299</name>
</gene>
<dbReference type="Proteomes" id="UP001460270">
    <property type="component" value="Unassembled WGS sequence"/>
</dbReference>
<evidence type="ECO:0000256" key="1">
    <source>
        <dbReference type="SAM" id="MobiDB-lite"/>
    </source>
</evidence>
<feature type="region of interest" description="Disordered" evidence="1">
    <location>
        <begin position="1"/>
        <end position="20"/>
    </location>
</feature>
<evidence type="ECO:0000313" key="2">
    <source>
        <dbReference type="EMBL" id="KAK7909615.1"/>
    </source>
</evidence>
<organism evidence="2 3">
    <name type="scientific">Mugilogobius chulae</name>
    <name type="common">yellowstripe goby</name>
    <dbReference type="NCBI Taxonomy" id="88201"/>
    <lineage>
        <taxon>Eukaryota</taxon>
        <taxon>Metazoa</taxon>
        <taxon>Chordata</taxon>
        <taxon>Craniata</taxon>
        <taxon>Vertebrata</taxon>
        <taxon>Euteleostomi</taxon>
        <taxon>Actinopterygii</taxon>
        <taxon>Neopterygii</taxon>
        <taxon>Teleostei</taxon>
        <taxon>Neoteleostei</taxon>
        <taxon>Acanthomorphata</taxon>
        <taxon>Gobiaria</taxon>
        <taxon>Gobiiformes</taxon>
        <taxon>Gobioidei</taxon>
        <taxon>Gobiidae</taxon>
        <taxon>Gobionellinae</taxon>
        <taxon>Mugilogobius</taxon>
    </lineage>
</organism>
<keyword evidence="3" id="KW-1185">Reference proteome</keyword>
<feature type="region of interest" description="Disordered" evidence="1">
    <location>
        <begin position="39"/>
        <end position="140"/>
    </location>
</feature>
<name>A0AAW0NYC6_9GOBI</name>
<proteinExistence type="predicted"/>
<feature type="compositionally biased region" description="Basic and acidic residues" evidence="1">
    <location>
        <begin position="92"/>
        <end position="112"/>
    </location>
</feature>
<protein>
    <submittedName>
        <fullName evidence="2">Uncharacterized protein</fullName>
    </submittedName>
</protein>
<feature type="compositionally biased region" description="Basic residues" evidence="1">
    <location>
        <begin position="54"/>
        <end position="63"/>
    </location>
</feature>